<organism evidence="1">
    <name type="scientific">marine sediment metagenome</name>
    <dbReference type="NCBI Taxonomy" id="412755"/>
    <lineage>
        <taxon>unclassified sequences</taxon>
        <taxon>metagenomes</taxon>
        <taxon>ecological metagenomes</taxon>
    </lineage>
</organism>
<proteinExistence type="predicted"/>
<accession>A0A0F9SEK6</accession>
<dbReference type="AlphaFoldDB" id="A0A0F9SEK6"/>
<evidence type="ECO:0000313" key="1">
    <source>
        <dbReference type="EMBL" id="KKN27808.1"/>
    </source>
</evidence>
<dbReference type="EMBL" id="LAZR01002612">
    <property type="protein sequence ID" value="KKN27808.1"/>
    <property type="molecule type" value="Genomic_DNA"/>
</dbReference>
<reference evidence="1" key="1">
    <citation type="journal article" date="2015" name="Nature">
        <title>Complex archaea that bridge the gap between prokaryotes and eukaryotes.</title>
        <authorList>
            <person name="Spang A."/>
            <person name="Saw J.H."/>
            <person name="Jorgensen S.L."/>
            <person name="Zaremba-Niedzwiedzka K."/>
            <person name="Martijn J."/>
            <person name="Lind A.E."/>
            <person name="van Eijk R."/>
            <person name="Schleper C."/>
            <person name="Guy L."/>
            <person name="Ettema T.J."/>
        </authorList>
    </citation>
    <scope>NUCLEOTIDE SEQUENCE</scope>
</reference>
<sequence>MVTNDSAWTWDIDLDNLVGRFAALETTDGMMREGKITKFVTREIELAGAAVKVPEAIELNGDPRDLIEFLRLKSVVIQ</sequence>
<protein>
    <submittedName>
        <fullName evidence="1">Uncharacterized protein</fullName>
    </submittedName>
</protein>
<gene>
    <name evidence="1" type="ORF">LCGC14_0860710</name>
</gene>
<comment type="caution">
    <text evidence="1">The sequence shown here is derived from an EMBL/GenBank/DDBJ whole genome shotgun (WGS) entry which is preliminary data.</text>
</comment>
<name>A0A0F9SEK6_9ZZZZ</name>